<sequence>MTKVTQQKIQTFINTCLRRIFKIRWTYKICNEELWQRAGQEPVNSQILRRKWGWIGHTLRKPTSSITRQTLTWNPQGKRKRGRPRNSWRRDTEAELKRQGNSWRRDTEAELKRQGNSWAEAERTAQNRVRWRNVVNGLCSAGSKGPK</sequence>
<reference evidence="2 3" key="1">
    <citation type="submission" date="2024-02" db="EMBL/GenBank/DDBJ databases">
        <title>Chromosome-scale genome assembly of the rough periwinkle Littorina saxatilis.</title>
        <authorList>
            <person name="De Jode A."/>
            <person name="Faria R."/>
            <person name="Formenti G."/>
            <person name="Sims Y."/>
            <person name="Smith T.P."/>
            <person name="Tracey A."/>
            <person name="Wood J.M.D."/>
            <person name="Zagrodzka Z.B."/>
            <person name="Johannesson K."/>
            <person name="Butlin R.K."/>
            <person name="Leder E.H."/>
        </authorList>
    </citation>
    <scope>NUCLEOTIDE SEQUENCE [LARGE SCALE GENOMIC DNA]</scope>
    <source>
        <strain evidence="2">Snail1</strain>
        <tissue evidence="2">Muscle</tissue>
    </source>
</reference>
<dbReference type="AlphaFoldDB" id="A0AAN9BY31"/>
<keyword evidence="3" id="KW-1185">Reference proteome</keyword>
<evidence type="ECO:0000313" key="3">
    <source>
        <dbReference type="Proteomes" id="UP001374579"/>
    </source>
</evidence>
<gene>
    <name evidence="2" type="ORF">V1264_012655</name>
</gene>
<accession>A0AAN9BY31</accession>
<protein>
    <submittedName>
        <fullName evidence="2">Uncharacterized protein</fullName>
    </submittedName>
</protein>
<name>A0AAN9BY31_9CAEN</name>
<proteinExistence type="predicted"/>
<feature type="compositionally biased region" description="Basic and acidic residues" evidence="1">
    <location>
        <begin position="88"/>
        <end position="108"/>
    </location>
</feature>
<feature type="region of interest" description="Disordered" evidence="1">
    <location>
        <begin position="71"/>
        <end position="108"/>
    </location>
</feature>
<comment type="caution">
    <text evidence="2">The sequence shown here is derived from an EMBL/GenBank/DDBJ whole genome shotgun (WGS) entry which is preliminary data.</text>
</comment>
<dbReference type="Proteomes" id="UP001374579">
    <property type="component" value="Unassembled WGS sequence"/>
</dbReference>
<feature type="compositionally biased region" description="Basic residues" evidence="1">
    <location>
        <begin position="77"/>
        <end position="87"/>
    </location>
</feature>
<organism evidence="2 3">
    <name type="scientific">Littorina saxatilis</name>
    <dbReference type="NCBI Taxonomy" id="31220"/>
    <lineage>
        <taxon>Eukaryota</taxon>
        <taxon>Metazoa</taxon>
        <taxon>Spiralia</taxon>
        <taxon>Lophotrochozoa</taxon>
        <taxon>Mollusca</taxon>
        <taxon>Gastropoda</taxon>
        <taxon>Caenogastropoda</taxon>
        <taxon>Littorinimorpha</taxon>
        <taxon>Littorinoidea</taxon>
        <taxon>Littorinidae</taxon>
        <taxon>Littorina</taxon>
    </lineage>
</organism>
<evidence type="ECO:0000256" key="1">
    <source>
        <dbReference type="SAM" id="MobiDB-lite"/>
    </source>
</evidence>
<evidence type="ECO:0000313" key="2">
    <source>
        <dbReference type="EMBL" id="KAK7113355.1"/>
    </source>
</evidence>
<dbReference type="EMBL" id="JBAMIC010000002">
    <property type="protein sequence ID" value="KAK7113355.1"/>
    <property type="molecule type" value="Genomic_DNA"/>
</dbReference>